<dbReference type="SUPFAM" id="SSF56281">
    <property type="entry name" value="Metallo-hydrolase/oxidoreductase"/>
    <property type="match status" value="1"/>
</dbReference>
<evidence type="ECO:0000313" key="5">
    <source>
        <dbReference type="Proteomes" id="UP000095598"/>
    </source>
</evidence>
<accession>A0A173SX25</accession>
<protein>
    <submittedName>
        <fullName evidence="4">ComEC family competence protein</fullName>
    </submittedName>
</protein>
<dbReference type="Proteomes" id="UP000095598">
    <property type="component" value="Unassembled WGS sequence"/>
</dbReference>
<dbReference type="PANTHER" id="PTHR30619:SF1">
    <property type="entry name" value="RECOMBINATION PROTEIN 2"/>
    <property type="match status" value="1"/>
</dbReference>
<feature type="signal peptide" evidence="2">
    <location>
        <begin position="1"/>
        <end position="24"/>
    </location>
</feature>
<proteinExistence type="predicted"/>
<name>A0A173SX25_ANAHA</name>
<feature type="region of interest" description="Disordered" evidence="1">
    <location>
        <begin position="353"/>
        <end position="379"/>
    </location>
</feature>
<evidence type="ECO:0000259" key="3">
    <source>
        <dbReference type="SMART" id="SM00849"/>
    </source>
</evidence>
<evidence type="ECO:0000313" key="4">
    <source>
        <dbReference type="EMBL" id="CUM95234.1"/>
    </source>
</evidence>
<feature type="chain" id="PRO_5038902517" evidence="2">
    <location>
        <begin position="25"/>
        <end position="591"/>
    </location>
</feature>
<dbReference type="AlphaFoldDB" id="A0A173SX25"/>
<dbReference type="InterPro" id="IPR036866">
    <property type="entry name" value="RibonucZ/Hydroxyglut_hydro"/>
</dbReference>
<dbReference type="SMART" id="SM00849">
    <property type="entry name" value="Lactamase_B"/>
    <property type="match status" value="1"/>
</dbReference>
<dbReference type="CDD" id="cd07731">
    <property type="entry name" value="ComA-like_MBL-fold"/>
    <property type="match status" value="1"/>
</dbReference>
<dbReference type="InterPro" id="IPR052159">
    <property type="entry name" value="Competence_DNA_uptake"/>
</dbReference>
<dbReference type="EMBL" id="CYXT01000011">
    <property type="protein sequence ID" value="CUM95234.1"/>
    <property type="molecule type" value="Genomic_DNA"/>
</dbReference>
<evidence type="ECO:0000256" key="1">
    <source>
        <dbReference type="SAM" id="MobiDB-lite"/>
    </source>
</evidence>
<feature type="domain" description="Metallo-beta-lactamase" evidence="3">
    <location>
        <begin position="46"/>
        <end position="298"/>
    </location>
</feature>
<dbReference type="InterPro" id="IPR001279">
    <property type="entry name" value="Metallo-B-lactamas"/>
</dbReference>
<dbReference type="Pfam" id="PF00753">
    <property type="entry name" value="Lactamase_B"/>
    <property type="match status" value="1"/>
</dbReference>
<dbReference type="PANTHER" id="PTHR30619">
    <property type="entry name" value="DNA INTERNALIZATION/COMPETENCE PROTEIN COMEC/REC2"/>
    <property type="match status" value="1"/>
</dbReference>
<organism evidence="4 5">
    <name type="scientific">Anaerostipes hadrus</name>
    <dbReference type="NCBI Taxonomy" id="649756"/>
    <lineage>
        <taxon>Bacteria</taxon>
        <taxon>Bacillati</taxon>
        <taxon>Bacillota</taxon>
        <taxon>Clostridia</taxon>
        <taxon>Lachnospirales</taxon>
        <taxon>Lachnospiraceae</taxon>
        <taxon>Anaerostipes</taxon>
    </lineage>
</organism>
<dbReference type="RefSeq" id="WP_055258649.1">
    <property type="nucleotide sequence ID" value="NZ_CYXT01000011.1"/>
</dbReference>
<reference evidence="4 5" key="1">
    <citation type="submission" date="2015-09" db="EMBL/GenBank/DDBJ databases">
        <authorList>
            <consortium name="Pathogen Informatics"/>
        </authorList>
    </citation>
    <scope>NUCLEOTIDE SEQUENCE [LARGE SCALE GENOMIC DNA]</scope>
    <source>
        <strain evidence="4 5">2789STDY5608868</strain>
    </source>
</reference>
<sequence length="591" mass="65987">MRNIIRKLAVCFLAWILVCTTVVTGHGMHTAKAAQTFKIHFIDVGCADAALLQYGEGTEAKYALIDTGANQYHNTKDTTIDTTKTPVYEYLNKMGVKHLEFILLTHPHQDHIGGMEKILSDTTIKIDKIYGNDLNIQYLKSSEDKSKQSSDETNWTEFDTKIYKNFKAALEARNKLAEEAEDKTEKENLKVDYVVPTAGETISLGEAKMTFYGPLENDYQYGRKVDLNTRQENKYSIVTKIVYGSNSFLMTGDAQKETIEKIIAKGYDLTAQVLKEPHHGFQDVTEEELANGYQYSDHKTVIDASQASIAIISNGYMNTGGVPYTKVLRDLSKLDVYETGDRGTIIVTSDGSQLSIQTEKGDNQPSVKGKESDDETSSPVMKSMNITANTTKPLTATSVDAANTYNRYEKKNITVRFSGTAQGFTKLTSIEYKFVPKGVNNKTIAYKTGSSYTVKNGNCGRFYVRYNTPLGSTEIKLPGFTVDTKAPASVKIKANKSGIKTLSTSAKNTYSKRIKKSVKFTFSANYGTSGKSMTQYKFVPRGKKASKYKWKTANSVTYKTRNKKVRLYVRYIDKSGNITTKKTNGFYVTKK</sequence>
<evidence type="ECO:0000256" key="2">
    <source>
        <dbReference type="SAM" id="SignalP"/>
    </source>
</evidence>
<dbReference type="InterPro" id="IPR035681">
    <property type="entry name" value="ComA-like_MBL"/>
</dbReference>
<feature type="compositionally biased region" description="Polar residues" evidence="1">
    <location>
        <begin position="353"/>
        <end position="366"/>
    </location>
</feature>
<gene>
    <name evidence="4" type="ORF">ERS852425_01657</name>
</gene>
<keyword evidence="2" id="KW-0732">Signal</keyword>
<dbReference type="Gene3D" id="3.60.15.10">
    <property type="entry name" value="Ribonuclease Z/Hydroxyacylglutathione hydrolase-like"/>
    <property type="match status" value="1"/>
</dbReference>